<protein>
    <submittedName>
        <fullName evidence="7">Serralysin</fullName>
        <ecNumber evidence="7">3.4.24.40</ecNumber>
    </submittedName>
</protein>
<dbReference type="SUPFAM" id="SSF51120">
    <property type="entry name" value="beta-Roll"/>
    <property type="match status" value="3"/>
</dbReference>
<dbReference type="RefSeq" id="WP_183364731.1">
    <property type="nucleotide sequence ID" value="NZ_JACIEZ010000001.1"/>
</dbReference>
<comment type="cofactor">
    <cofactor evidence="1">
        <name>Ca(2+)</name>
        <dbReference type="ChEBI" id="CHEBI:29108"/>
    </cofactor>
</comment>
<evidence type="ECO:0000313" key="7">
    <source>
        <dbReference type="EMBL" id="MBB4063552.1"/>
    </source>
</evidence>
<keyword evidence="7" id="KW-0378">Hydrolase</keyword>
<dbReference type="SUPFAM" id="SSF55486">
    <property type="entry name" value="Metalloproteases ('zincins'), catalytic domain"/>
    <property type="match status" value="1"/>
</dbReference>
<dbReference type="AlphaFoldDB" id="A0A7W6J2K0"/>
<name>A0A7W6J2K0_9HYPH</name>
<reference evidence="7 8" key="1">
    <citation type="submission" date="2020-08" db="EMBL/GenBank/DDBJ databases">
        <title>Genomic Encyclopedia of Type Strains, Phase IV (KMG-IV): sequencing the most valuable type-strain genomes for metagenomic binning, comparative biology and taxonomic classification.</title>
        <authorList>
            <person name="Goeker M."/>
        </authorList>
    </citation>
    <scope>NUCLEOTIDE SEQUENCE [LARGE SCALE GENOMIC DNA]</scope>
    <source>
        <strain evidence="7 8">DSM 29853</strain>
    </source>
</reference>
<dbReference type="GO" id="GO:0005615">
    <property type="term" value="C:extracellular space"/>
    <property type="evidence" value="ECO:0007669"/>
    <property type="project" value="InterPro"/>
</dbReference>
<evidence type="ECO:0000256" key="3">
    <source>
        <dbReference type="ARBA" id="ARBA00009490"/>
    </source>
</evidence>
<dbReference type="EC" id="3.4.24.40" evidence="7"/>
<dbReference type="SMART" id="SM00235">
    <property type="entry name" value="ZnMc"/>
    <property type="match status" value="1"/>
</dbReference>
<keyword evidence="5" id="KW-0677">Repeat</keyword>
<evidence type="ECO:0000313" key="8">
    <source>
        <dbReference type="Proteomes" id="UP000528286"/>
    </source>
</evidence>
<dbReference type="PANTHER" id="PTHR38340:SF1">
    <property type="entry name" value="S-LAYER PROTEIN"/>
    <property type="match status" value="1"/>
</dbReference>
<evidence type="ECO:0000256" key="5">
    <source>
        <dbReference type="ARBA" id="ARBA00022737"/>
    </source>
</evidence>
<evidence type="ECO:0000256" key="2">
    <source>
        <dbReference type="ARBA" id="ARBA00004613"/>
    </source>
</evidence>
<dbReference type="GO" id="GO:0005509">
    <property type="term" value="F:calcium ion binding"/>
    <property type="evidence" value="ECO:0007669"/>
    <property type="project" value="InterPro"/>
</dbReference>
<dbReference type="Proteomes" id="UP000528286">
    <property type="component" value="Unassembled WGS sequence"/>
</dbReference>
<dbReference type="InterPro" id="IPR018511">
    <property type="entry name" value="Hemolysin-typ_Ca-bd_CS"/>
</dbReference>
<dbReference type="GO" id="GO:0008270">
    <property type="term" value="F:zinc ion binding"/>
    <property type="evidence" value="ECO:0007669"/>
    <property type="project" value="InterPro"/>
</dbReference>
<evidence type="ECO:0000256" key="4">
    <source>
        <dbReference type="ARBA" id="ARBA00022525"/>
    </source>
</evidence>
<dbReference type="Gene3D" id="2.150.10.10">
    <property type="entry name" value="Serralysin-like metalloprotease, C-terminal"/>
    <property type="match status" value="3"/>
</dbReference>
<dbReference type="EMBL" id="JACIEZ010000001">
    <property type="protein sequence ID" value="MBB4063552.1"/>
    <property type="molecule type" value="Genomic_DNA"/>
</dbReference>
<evidence type="ECO:0000256" key="1">
    <source>
        <dbReference type="ARBA" id="ARBA00001913"/>
    </source>
</evidence>
<dbReference type="PANTHER" id="PTHR38340">
    <property type="entry name" value="S-LAYER PROTEIN"/>
    <property type="match status" value="1"/>
</dbReference>
<dbReference type="InterPro" id="IPR001343">
    <property type="entry name" value="Hemolysn_Ca-bd"/>
</dbReference>
<dbReference type="GO" id="GO:0008237">
    <property type="term" value="F:metallopeptidase activity"/>
    <property type="evidence" value="ECO:0007669"/>
    <property type="project" value="InterPro"/>
</dbReference>
<dbReference type="InterPro" id="IPR011049">
    <property type="entry name" value="Serralysin-like_metalloprot_C"/>
</dbReference>
<comment type="caution">
    <text evidence="7">The sequence shown here is derived from an EMBL/GenBank/DDBJ whole genome shotgun (WGS) entry which is preliminary data.</text>
</comment>
<dbReference type="CDD" id="cd04277">
    <property type="entry name" value="ZnMc_serralysin_like"/>
    <property type="match status" value="1"/>
</dbReference>
<dbReference type="GO" id="GO:0006508">
    <property type="term" value="P:proteolysis"/>
    <property type="evidence" value="ECO:0007669"/>
    <property type="project" value="InterPro"/>
</dbReference>
<comment type="similarity">
    <text evidence="3">Belongs to the peptidase M10B family.</text>
</comment>
<dbReference type="Pfam" id="PF00353">
    <property type="entry name" value="HemolysinCabind"/>
    <property type="match status" value="3"/>
</dbReference>
<accession>A0A7W6J2K0</accession>
<comment type="subcellular location">
    <subcellularLocation>
        <location evidence="2">Secreted</location>
    </subcellularLocation>
</comment>
<keyword evidence="8" id="KW-1185">Reference proteome</keyword>
<dbReference type="PRINTS" id="PR00313">
    <property type="entry name" value="CABNDNGRPT"/>
</dbReference>
<evidence type="ECO:0000259" key="6">
    <source>
        <dbReference type="SMART" id="SM00235"/>
    </source>
</evidence>
<gene>
    <name evidence="7" type="ORF">GGR23_000713</name>
</gene>
<dbReference type="InterPro" id="IPR024079">
    <property type="entry name" value="MetalloPept_cat_dom_sf"/>
</dbReference>
<dbReference type="InterPro" id="IPR006026">
    <property type="entry name" value="Peptidase_Metallo"/>
</dbReference>
<dbReference type="Pfam" id="PF08548">
    <property type="entry name" value="Peptidase_M10_C"/>
    <property type="match status" value="1"/>
</dbReference>
<sequence length="549" mass="55924">MATNVLSDTQFSGYVNFLATDLAGGQLALGKTTISVNLDGLKDNAAQLDSALKALSLWSSATGLSFVTVTGATRADITFNNDGSGDAYTSWGGTGAQIQVSQDWMAGWPVNMQWGIGSYGLQTFVHEIGHALGLAHGGHYNGTGDYATDRLFDIDTWQYSVMSYYEQSNYTANGATNLFINGPMIADIAAIQQMYGVLAVNGGDTAYGAASTVMLGVTDFGRFARSSFTIHDTSGYDTINLSNAAMGSLLDLRPGSFSNVNGSVGNVAIATDTVIEQAIGSGFNDTLIGNTAANKLTGLAGADTLCGLSGNDTLDGGLGNDVIVGGAGNDTLIGGNGSDTLRGGAGDDRYYVDVATDIVDELSDGGAGVDMVVSSISFALGASQILGTVENLVLSGSAAINGTGNGLANAITGNGASNIINGAGGNDVLYGGAGNDFLTGGTGRDIFVFNTSPNSLSNSDKIIDFNVVDDVIYLENAVFTALSTAGALAAAAFAKNSTGRAGDSSDRVIYNSLDGNLYYDLDGTGASAGVKFATLTKGLALTASDFYVI</sequence>
<dbReference type="InterPro" id="IPR013858">
    <property type="entry name" value="Peptidase_M10B_C"/>
</dbReference>
<dbReference type="InterPro" id="IPR050557">
    <property type="entry name" value="RTX_toxin/Mannuronan_C5-epim"/>
</dbReference>
<keyword evidence="4" id="KW-0964">Secreted</keyword>
<organism evidence="7 8">
    <name type="scientific">Gellertiella hungarica</name>
    <dbReference type="NCBI Taxonomy" id="1572859"/>
    <lineage>
        <taxon>Bacteria</taxon>
        <taxon>Pseudomonadati</taxon>
        <taxon>Pseudomonadota</taxon>
        <taxon>Alphaproteobacteria</taxon>
        <taxon>Hyphomicrobiales</taxon>
        <taxon>Rhizobiaceae</taxon>
        <taxon>Gellertiella</taxon>
    </lineage>
</organism>
<dbReference type="InterPro" id="IPR034033">
    <property type="entry name" value="Serralysin-like"/>
</dbReference>
<feature type="domain" description="Peptidase metallopeptidase" evidence="6">
    <location>
        <begin position="24"/>
        <end position="167"/>
    </location>
</feature>
<proteinExistence type="inferred from homology"/>
<dbReference type="PROSITE" id="PS00330">
    <property type="entry name" value="HEMOLYSIN_CALCIUM"/>
    <property type="match status" value="4"/>
</dbReference>
<dbReference type="Gene3D" id="3.40.390.10">
    <property type="entry name" value="Collagenase (Catalytic Domain)"/>
    <property type="match status" value="1"/>
</dbReference>